<proteinExistence type="predicted"/>
<sequence>MRQATLVVQEICVVERAVGLAEVLRARLPDRQEPFGKRAYGKALEALLDSTCHRRRHALAGAGGEFLGEAVRLRVLNIEAHNGSFLVLTRLHSTIKDGGGACGLASIRCLRQLLGVTVARYSA</sequence>
<organism evidence="1">
    <name type="scientific">mine drainage metagenome</name>
    <dbReference type="NCBI Taxonomy" id="410659"/>
    <lineage>
        <taxon>unclassified sequences</taxon>
        <taxon>metagenomes</taxon>
        <taxon>ecological metagenomes</taxon>
    </lineage>
</organism>
<gene>
    <name evidence="1" type="ORF">CARN4_1266</name>
</gene>
<protein>
    <submittedName>
        <fullName evidence="1">Uncharacterized protein</fullName>
    </submittedName>
</protein>
<evidence type="ECO:0000313" key="1">
    <source>
        <dbReference type="EMBL" id="CBI02901.1"/>
    </source>
</evidence>
<reference evidence="1" key="1">
    <citation type="submission" date="2009-10" db="EMBL/GenBank/DDBJ databases">
        <title>Diversity of trophic interactions inside an arsenic-rich microbial ecosystem.</title>
        <authorList>
            <person name="Bertin P.N."/>
            <person name="Heinrich-Salmeron A."/>
            <person name="Pelletier E."/>
            <person name="Goulhen-Chollet F."/>
            <person name="Arsene-Ploetze F."/>
            <person name="Gallien S."/>
            <person name="Calteau A."/>
            <person name="Vallenet D."/>
            <person name="Casiot C."/>
            <person name="Chane-Woon-Ming B."/>
            <person name="Giloteaux L."/>
            <person name="Barakat M."/>
            <person name="Bonnefoy V."/>
            <person name="Bruneel O."/>
            <person name="Chandler M."/>
            <person name="Cleiss J."/>
            <person name="Duran R."/>
            <person name="Elbaz-Poulichet F."/>
            <person name="Fonknechten N."/>
            <person name="Lauga B."/>
            <person name="Mornico D."/>
            <person name="Ortet P."/>
            <person name="Schaeffer C."/>
            <person name="Siguier P."/>
            <person name="Alexander Thil Smith A."/>
            <person name="Van Dorsselaer A."/>
            <person name="Weissenbach J."/>
            <person name="Medigue C."/>
            <person name="Le Paslier D."/>
        </authorList>
    </citation>
    <scope>NUCLEOTIDE SEQUENCE</scope>
</reference>
<name>E6Q6S6_9ZZZZ</name>
<accession>E6Q6S6</accession>
<comment type="caution">
    <text evidence="1">The sequence shown here is derived from an EMBL/GenBank/DDBJ whole genome shotgun (WGS) entry which is preliminary data.</text>
</comment>
<dbReference type="AlphaFoldDB" id="E6Q6S6"/>
<dbReference type="EMBL" id="CABO01000043">
    <property type="protein sequence ID" value="CBI02901.1"/>
    <property type="molecule type" value="Genomic_DNA"/>
</dbReference>